<evidence type="ECO:0000313" key="1">
    <source>
        <dbReference type="EMBL" id="ROZ86468.1"/>
    </source>
</evidence>
<name>A0ABX9XK08_9PSED</name>
<reference evidence="1 2" key="1">
    <citation type="submission" date="2018-11" db="EMBL/GenBank/DDBJ databases">
        <authorList>
            <person name="Jang G.I."/>
            <person name="Hwang C.Y."/>
        </authorList>
    </citation>
    <scope>NUCLEOTIDE SEQUENCE [LARGE SCALE GENOMIC DNA]</scope>
    <source>
        <strain evidence="1 2">SSM26</strain>
    </source>
</reference>
<gene>
    <name evidence="1" type="ORF">EF096_06965</name>
</gene>
<dbReference type="RefSeq" id="WP_123888903.1">
    <property type="nucleotide sequence ID" value="NZ_RKKU01000005.1"/>
</dbReference>
<dbReference type="Proteomes" id="UP000275199">
    <property type="component" value="Unassembled WGS sequence"/>
</dbReference>
<proteinExistence type="predicted"/>
<accession>A0ABX9XK08</accession>
<dbReference type="EMBL" id="RKKU01000005">
    <property type="protein sequence ID" value="ROZ86468.1"/>
    <property type="molecule type" value="Genomic_DNA"/>
</dbReference>
<keyword evidence="2" id="KW-1185">Reference proteome</keyword>
<protein>
    <recommendedName>
        <fullName evidence="3">DUF4297 domain-containing protein</fullName>
    </recommendedName>
</protein>
<evidence type="ECO:0000313" key="2">
    <source>
        <dbReference type="Proteomes" id="UP000275199"/>
    </source>
</evidence>
<evidence type="ECO:0008006" key="3">
    <source>
        <dbReference type="Google" id="ProtNLM"/>
    </source>
</evidence>
<comment type="caution">
    <text evidence="1">The sequence shown here is derived from an EMBL/GenBank/DDBJ whole genome shotgun (WGS) entry which is preliminary data.</text>
</comment>
<sequence length="319" mass="36622">MSKGFFEQVAADKSQLGFDYQDLVCLEYLIDIKQGESVGLEVFDDVHHARIDGGKALIQVKHSINDGAALTNRDIDLWKTLHHWSKALDILDSSSIEFIFFTNKKKTRQAGIVHLMHLEQSNMPALFDAISETKSDLDSKEEGKADAAAENPIKQYVDYIYALSDEKKRELFSKISIIFSAEDIFSRLAKKIEFFSISEDKSLDVVHQIIGVFGEKKYRLIKSNKKVSIDYDTFRKEFQFDRIIQISQDRKIDFSRYHQFKNINTIDPKNGLFAKQLADIDIPEEGRRQKLSATPDLSGTVLPYVLFRTQRCRACHHSS</sequence>
<organism evidence="1 2">
    <name type="scientific">Pseudomonas neustonica</name>
    <dbReference type="NCBI Taxonomy" id="2487346"/>
    <lineage>
        <taxon>Bacteria</taxon>
        <taxon>Pseudomonadati</taxon>
        <taxon>Pseudomonadota</taxon>
        <taxon>Gammaproteobacteria</taxon>
        <taxon>Pseudomonadales</taxon>
        <taxon>Pseudomonadaceae</taxon>
        <taxon>Pseudomonas</taxon>
    </lineage>
</organism>